<dbReference type="PANTHER" id="PTHR30383:SF24">
    <property type="entry name" value="THIOESTERASE 1_PROTEASE 1_LYSOPHOSPHOLIPASE L1"/>
    <property type="match status" value="1"/>
</dbReference>
<evidence type="ECO:0000313" key="2">
    <source>
        <dbReference type="EMBL" id="PWN07154.1"/>
    </source>
</evidence>
<name>A0A316TX41_9BACT</name>
<comment type="caution">
    <text evidence="2">The sequence shown here is derived from an EMBL/GenBank/DDBJ whole genome shotgun (WGS) entry which is preliminary data.</text>
</comment>
<dbReference type="CDD" id="cd01822">
    <property type="entry name" value="Lysophospholipase_L1_like"/>
    <property type="match status" value="1"/>
</dbReference>
<accession>A0A316TX41</accession>
<dbReference type="RefSeq" id="WP_109646503.1">
    <property type="nucleotide sequence ID" value="NZ_QGGB01000005.1"/>
</dbReference>
<dbReference type="InterPro" id="IPR036514">
    <property type="entry name" value="SGNH_hydro_sf"/>
</dbReference>
<organism evidence="2 3">
    <name type="scientific">Rhodohalobacter mucosus</name>
    <dbReference type="NCBI Taxonomy" id="2079485"/>
    <lineage>
        <taxon>Bacteria</taxon>
        <taxon>Pseudomonadati</taxon>
        <taxon>Balneolota</taxon>
        <taxon>Balneolia</taxon>
        <taxon>Balneolales</taxon>
        <taxon>Balneolaceae</taxon>
        <taxon>Rhodohalobacter</taxon>
    </lineage>
</organism>
<dbReference type="Gene3D" id="3.40.50.1110">
    <property type="entry name" value="SGNH hydrolase"/>
    <property type="match status" value="1"/>
</dbReference>
<dbReference type="AlphaFoldDB" id="A0A316TX41"/>
<gene>
    <name evidence="2" type="ORF">DDZ15_06235</name>
</gene>
<dbReference type="Pfam" id="PF13472">
    <property type="entry name" value="Lipase_GDSL_2"/>
    <property type="match status" value="1"/>
</dbReference>
<dbReference type="SUPFAM" id="SSF52266">
    <property type="entry name" value="SGNH hydrolase"/>
    <property type="match status" value="1"/>
</dbReference>
<dbReference type="InterPro" id="IPR013830">
    <property type="entry name" value="SGNH_hydro"/>
</dbReference>
<dbReference type="PROSITE" id="PS01098">
    <property type="entry name" value="LIPASE_GDSL_SER"/>
    <property type="match status" value="1"/>
</dbReference>
<sequence>MDIKHFLYGGIPILLLVLFSLAPAGLAAQNGAQEENETILFFGDSITAGYGLEEGRAFPAIIQEKIDSLGLSYEVINSGLSGETSAGGLRRIDWVLQQGVDIFVLELGGNDGLRGIDPASTKQNLQGIIDRVEARYPDATIILTGMESPPNMGETYTSEFRSIYGELARSNDVIFLPFILEGVAGEPELNLPDGIHPTAEGHRILAENVWQVLRPVL</sequence>
<reference evidence="2 3" key="1">
    <citation type="submission" date="2018-05" db="EMBL/GenBank/DDBJ databases">
        <title>Rhodohalobacter halophilus gen. nov., sp. nov., a moderately halophilic member of the family Balneolaceae.</title>
        <authorList>
            <person name="Liu Z.-W."/>
        </authorList>
    </citation>
    <scope>NUCLEOTIDE SEQUENCE [LARGE SCALE GENOMIC DNA]</scope>
    <source>
        <strain evidence="2 3">8A47</strain>
    </source>
</reference>
<dbReference type="GO" id="GO:0006629">
    <property type="term" value="P:lipid metabolic process"/>
    <property type="evidence" value="ECO:0007669"/>
    <property type="project" value="InterPro"/>
</dbReference>
<dbReference type="GO" id="GO:0004622">
    <property type="term" value="F:phosphatidylcholine lysophospholipase activity"/>
    <property type="evidence" value="ECO:0007669"/>
    <property type="project" value="TreeGrafter"/>
</dbReference>
<evidence type="ECO:0000313" key="3">
    <source>
        <dbReference type="Proteomes" id="UP000245533"/>
    </source>
</evidence>
<dbReference type="InterPro" id="IPR008265">
    <property type="entry name" value="Lipase_GDSL_AS"/>
</dbReference>
<evidence type="ECO:0000259" key="1">
    <source>
        <dbReference type="Pfam" id="PF13472"/>
    </source>
</evidence>
<keyword evidence="3" id="KW-1185">Reference proteome</keyword>
<feature type="domain" description="SGNH hydrolase-type esterase" evidence="1">
    <location>
        <begin position="41"/>
        <end position="204"/>
    </location>
</feature>
<protein>
    <submittedName>
        <fullName evidence="2">Arylesterase</fullName>
    </submittedName>
</protein>
<dbReference type="Proteomes" id="UP000245533">
    <property type="component" value="Unassembled WGS sequence"/>
</dbReference>
<dbReference type="PANTHER" id="PTHR30383">
    <property type="entry name" value="THIOESTERASE 1/PROTEASE 1/LYSOPHOSPHOLIPASE L1"/>
    <property type="match status" value="1"/>
</dbReference>
<proteinExistence type="predicted"/>
<dbReference type="EMBL" id="QGGB01000005">
    <property type="protein sequence ID" value="PWN07154.1"/>
    <property type="molecule type" value="Genomic_DNA"/>
</dbReference>
<dbReference type="InterPro" id="IPR051532">
    <property type="entry name" value="Ester_Hydrolysis_Enzymes"/>
</dbReference>
<dbReference type="OrthoDB" id="9774205at2"/>